<comment type="catalytic activity">
    <reaction evidence="35">
        <text>Cs(+)(in) = Cs(+)(out)</text>
        <dbReference type="Rhea" id="RHEA:78555"/>
        <dbReference type="ChEBI" id="CHEBI:49547"/>
    </reaction>
</comment>
<dbReference type="PRINTS" id="PR01586">
    <property type="entry name" value="TWIKCHANNEL"/>
</dbReference>
<evidence type="ECO:0000256" key="3">
    <source>
        <dbReference type="ARBA" id="ARBA00004221"/>
    </source>
</evidence>
<feature type="transmembrane region" description="Helical" evidence="39">
    <location>
        <begin position="237"/>
        <end position="257"/>
    </location>
</feature>
<comment type="subcellular location">
    <subcellularLocation>
        <location evidence="3">Apical cell membrane</location>
    </subcellularLocation>
    <subcellularLocation>
        <location evidence="7">Cell membrane</location>
        <topology evidence="7">Multi-pass membrane protein</topology>
    </subcellularLocation>
    <subcellularLocation>
        <location evidence="4">Cell projection</location>
        <location evidence="4">Dendrite</location>
    </subcellularLocation>
    <subcellularLocation>
        <location evidence="6">Cytoplasmic vesicle</location>
    </subcellularLocation>
    <subcellularLocation>
        <location evidence="5">Perikaryon</location>
    </subcellularLocation>
    <subcellularLocation>
        <location evidence="2">Recycling endosome</location>
    </subcellularLocation>
    <subcellularLocation>
        <location evidence="29">Synaptic cell membrane</location>
    </subcellularLocation>
</comment>
<feature type="transmembrane region" description="Helical" evidence="39">
    <location>
        <begin position="129"/>
        <end position="155"/>
    </location>
</feature>
<name>A0ABS2YYS2_POLSE</name>
<keyword evidence="42" id="KW-1185">Reference proteome</keyword>
<keyword evidence="14 37" id="KW-0812">Transmembrane</keyword>
<evidence type="ECO:0000256" key="11">
    <source>
        <dbReference type="ARBA" id="ARBA00022475"/>
    </source>
</evidence>
<keyword evidence="16" id="KW-0631">Potassium channel</keyword>
<evidence type="ECO:0000256" key="10">
    <source>
        <dbReference type="ARBA" id="ARBA00022448"/>
    </source>
</evidence>
<feature type="non-terminal residue" evidence="41">
    <location>
        <position position="303"/>
    </location>
</feature>
<comment type="catalytic activity">
    <reaction evidence="32">
        <text>L-glutamate(out) = L-glutamate(in)</text>
        <dbReference type="Rhea" id="RHEA:66336"/>
        <dbReference type="ChEBI" id="CHEBI:29985"/>
    </reaction>
</comment>
<sequence length="303" mass="34270">MFAKLYSVLCNCRTWAFSILISSYILFIIFGGSVLMVLEEPKETQLRSSLRILRSRFLQAHTCVSDEQLETFTEQVLRAQKFGIPVLINEDDRNNYDFTSSLFFLTAFLTTTGYGETVPISDGGKVFCIIYSLLGIPFSVFLLACIIQNLMLYLIWRPINYVHTRWGYSVGTIKLLSTLLLSTLVVTCFFIIPAGIFTQVEDWSFMESLYFCFISLSTIGIGDNIPGNAKNQAIRQAFEFGISCYLILGLISLMLVLETLSEVPGIHRCLSLFQMAPEKEDEQQKVLQEAEGKSKEVSPHDES</sequence>
<evidence type="ECO:0000256" key="33">
    <source>
        <dbReference type="ARBA" id="ARBA00044635"/>
    </source>
</evidence>
<evidence type="ECO:0000256" key="21">
    <source>
        <dbReference type="ARBA" id="ARBA00023065"/>
    </source>
</evidence>
<dbReference type="PRINTS" id="PR01096">
    <property type="entry name" value="TWIK1CHANNEL"/>
</dbReference>
<dbReference type="PIRSF" id="PIRSF038061">
    <property type="entry name" value="K_channel_subfamily_K_type"/>
    <property type="match status" value="1"/>
</dbReference>
<keyword evidence="13" id="KW-0633">Potassium transport</keyword>
<evidence type="ECO:0000256" key="14">
    <source>
        <dbReference type="ARBA" id="ARBA00022692"/>
    </source>
</evidence>
<dbReference type="PANTHER" id="PTHR11003">
    <property type="entry name" value="POTASSIUM CHANNEL, SUBFAMILY K"/>
    <property type="match status" value="1"/>
</dbReference>
<evidence type="ECO:0000256" key="1">
    <source>
        <dbReference type="ARBA" id="ARBA00000309"/>
    </source>
</evidence>
<evidence type="ECO:0000256" key="29">
    <source>
        <dbReference type="ARBA" id="ARBA00034109"/>
    </source>
</evidence>
<keyword evidence="20" id="KW-0770">Synapse</keyword>
<dbReference type="InterPro" id="IPR005408">
    <property type="entry name" value="2pore_dom_K_chnl_TWIK"/>
</dbReference>
<evidence type="ECO:0000256" key="26">
    <source>
        <dbReference type="ARBA" id="ARBA00023303"/>
    </source>
</evidence>
<keyword evidence="11" id="KW-1003">Cell membrane</keyword>
<keyword evidence="25" id="KW-0966">Cell projection</keyword>
<keyword evidence="10 37" id="KW-0813">Transport</keyword>
<evidence type="ECO:0000256" key="2">
    <source>
        <dbReference type="ARBA" id="ARBA00004172"/>
    </source>
</evidence>
<dbReference type="InterPro" id="IPR003280">
    <property type="entry name" value="2pore_dom_K_chnl"/>
</dbReference>
<evidence type="ECO:0000256" key="32">
    <source>
        <dbReference type="ARBA" id="ARBA00036683"/>
    </source>
</evidence>
<evidence type="ECO:0000256" key="16">
    <source>
        <dbReference type="ARBA" id="ARBA00022826"/>
    </source>
</evidence>
<evidence type="ECO:0000256" key="38">
    <source>
        <dbReference type="SAM" id="MobiDB-lite"/>
    </source>
</evidence>
<keyword evidence="12" id="KW-1017">Isopeptide bond</keyword>
<dbReference type="Gene3D" id="1.10.287.70">
    <property type="match status" value="1"/>
</dbReference>
<keyword evidence="22 39" id="KW-0472">Membrane</keyword>
<evidence type="ECO:0000256" key="28">
    <source>
        <dbReference type="ARBA" id="ARBA00024167"/>
    </source>
</evidence>
<dbReference type="Proteomes" id="UP001166052">
    <property type="component" value="Unassembled WGS sequence"/>
</dbReference>
<evidence type="ECO:0000256" key="37">
    <source>
        <dbReference type="RuleBase" id="RU003857"/>
    </source>
</evidence>
<evidence type="ECO:0000256" key="30">
    <source>
        <dbReference type="ARBA" id="ARBA00034430"/>
    </source>
</evidence>
<evidence type="ECO:0000313" key="41">
    <source>
        <dbReference type="EMBL" id="MBN3291629.1"/>
    </source>
</evidence>
<comment type="caution">
    <text evidence="41">The sequence shown here is derived from an EMBL/GenBank/DDBJ whole genome shotgun (WGS) entry which is preliminary data.</text>
</comment>
<evidence type="ECO:0000256" key="39">
    <source>
        <dbReference type="SAM" id="Phobius"/>
    </source>
</evidence>
<evidence type="ECO:0000256" key="5">
    <source>
        <dbReference type="ARBA" id="ARBA00004484"/>
    </source>
</evidence>
<evidence type="ECO:0000256" key="27">
    <source>
        <dbReference type="ARBA" id="ARBA00023329"/>
    </source>
</evidence>
<feature type="compositionally biased region" description="Basic and acidic residues" evidence="38">
    <location>
        <begin position="282"/>
        <end position="303"/>
    </location>
</feature>
<evidence type="ECO:0000256" key="22">
    <source>
        <dbReference type="ARBA" id="ARBA00023136"/>
    </source>
</evidence>
<evidence type="ECO:0000256" key="4">
    <source>
        <dbReference type="ARBA" id="ARBA00004279"/>
    </source>
</evidence>
<dbReference type="InterPro" id="IPR013099">
    <property type="entry name" value="K_chnl_dom"/>
</dbReference>
<reference evidence="41" key="1">
    <citation type="journal article" date="2021" name="Cell">
        <title>Tracing the genetic footprints of vertebrate landing in non-teleost ray-finned fishes.</title>
        <authorList>
            <person name="Bi X."/>
            <person name="Wang K."/>
            <person name="Yang L."/>
            <person name="Pan H."/>
            <person name="Jiang H."/>
            <person name="Wei Q."/>
            <person name="Fang M."/>
            <person name="Yu H."/>
            <person name="Zhu C."/>
            <person name="Cai Y."/>
            <person name="He Y."/>
            <person name="Gan X."/>
            <person name="Zeng H."/>
            <person name="Yu D."/>
            <person name="Zhu Y."/>
            <person name="Jiang H."/>
            <person name="Qiu Q."/>
            <person name="Yang H."/>
            <person name="Zhang Y.E."/>
            <person name="Wang W."/>
            <person name="Zhu M."/>
            <person name="He S."/>
            <person name="Zhang G."/>
        </authorList>
    </citation>
    <scope>NUCLEOTIDE SEQUENCE</scope>
    <source>
        <strain evidence="41">Bchr_001</strain>
    </source>
</reference>
<comment type="similarity">
    <text evidence="8 37">Belongs to the two pore domain potassium channel (TC 1.A.1.8) family.</text>
</comment>
<comment type="catalytic activity">
    <reaction evidence="33">
        <text>Li(+)(in) = Li(+)(out)</text>
        <dbReference type="Rhea" id="RHEA:78551"/>
        <dbReference type="ChEBI" id="CHEBI:49713"/>
    </reaction>
</comment>
<evidence type="ECO:0000256" key="12">
    <source>
        <dbReference type="ARBA" id="ARBA00022499"/>
    </source>
</evidence>
<comment type="catalytic activity">
    <reaction evidence="30">
        <text>K(+)(in) = K(+)(out)</text>
        <dbReference type="Rhea" id="RHEA:29463"/>
        <dbReference type="ChEBI" id="CHEBI:29103"/>
    </reaction>
</comment>
<evidence type="ECO:0000256" key="34">
    <source>
        <dbReference type="ARBA" id="ARBA00044657"/>
    </source>
</evidence>
<dbReference type="InterPro" id="IPR003092">
    <property type="entry name" value="2pore_dom_K_chnl_TASK"/>
</dbReference>
<evidence type="ECO:0000256" key="31">
    <source>
        <dbReference type="ARBA" id="ARBA00036239"/>
    </source>
</evidence>
<dbReference type="InterPro" id="IPR001779">
    <property type="entry name" value="2pore_dom_K_chnl_TWIK1"/>
</dbReference>
<keyword evidence="18" id="KW-0630">Potassium</keyword>
<keyword evidence="26 37" id="KW-0407">Ion channel</keyword>
<feature type="domain" description="Potassium channel" evidence="40">
    <location>
        <begin position="186"/>
        <end position="230"/>
    </location>
</feature>
<feature type="transmembrane region" description="Helical" evidence="39">
    <location>
        <begin position="208"/>
        <end position="225"/>
    </location>
</feature>
<keyword evidence="19 39" id="KW-1133">Transmembrane helix</keyword>
<comment type="subunit">
    <text evidence="36">Homodimer; disulfide-linked. Heterodimer with KCNK2; disulfide-linked. In astrocytes, forms mostly heterodimeric potassium channels with KCNK2, with only a minor proportion of functional channels containing homodimeric KCNK1. Interacts with KCNK3 and KCNK9, forming functional heterodimeric channels. Interacts with GNG4. Identified in a complex with PSD and ARF6; interacts only with PSD that is bound to ARF6. Interacts with UBE2I.</text>
</comment>
<evidence type="ECO:0000256" key="23">
    <source>
        <dbReference type="ARBA" id="ARBA00023157"/>
    </source>
</evidence>
<feature type="transmembrane region" description="Helical" evidence="39">
    <location>
        <begin position="175"/>
        <end position="196"/>
    </location>
</feature>
<evidence type="ECO:0000256" key="8">
    <source>
        <dbReference type="ARBA" id="ARBA00006666"/>
    </source>
</evidence>
<comment type="catalytic activity">
    <reaction evidence="31">
        <text>Na(+)(in) = Na(+)(out)</text>
        <dbReference type="Rhea" id="RHEA:34963"/>
        <dbReference type="ChEBI" id="CHEBI:29101"/>
    </reaction>
</comment>
<dbReference type="PANTHER" id="PTHR11003:SF59">
    <property type="entry name" value="POTASSIUM CHANNEL SUBFAMILY K MEMBER 1"/>
    <property type="match status" value="1"/>
</dbReference>
<evidence type="ECO:0000256" key="15">
    <source>
        <dbReference type="ARBA" id="ARBA00022753"/>
    </source>
</evidence>
<feature type="region of interest" description="Disordered" evidence="38">
    <location>
        <begin position="281"/>
        <end position="303"/>
    </location>
</feature>
<evidence type="ECO:0000256" key="6">
    <source>
        <dbReference type="ARBA" id="ARBA00004541"/>
    </source>
</evidence>
<evidence type="ECO:0000256" key="13">
    <source>
        <dbReference type="ARBA" id="ARBA00022538"/>
    </source>
</evidence>
<feature type="transmembrane region" description="Helical" evidence="39">
    <location>
        <begin position="15"/>
        <end position="38"/>
    </location>
</feature>
<organism evidence="41 42">
    <name type="scientific">Polypterus senegalus</name>
    <name type="common">Senegal bichir</name>
    <dbReference type="NCBI Taxonomy" id="55291"/>
    <lineage>
        <taxon>Eukaryota</taxon>
        <taxon>Metazoa</taxon>
        <taxon>Chordata</taxon>
        <taxon>Craniata</taxon>
        <taxon>Vertebrata</taxon>
        <taxon>Euteleostomi</taxon>
        <taxon>Actinopterygii</taxon>
        <taxon>Polypteriformes</taxon>
        <taxon>Polypteridae</taxon>
        <taxon>Polypterus</taxon>
    </lineage>
</organism>
<dbReference type="EMBL" id="JAAWVN010013387">
    <property type="protein sequence ID" value="MBN3291629.1"/>
    <property type="molecule type" value="Genomic_DNA"/>
</dbReference>
<evidence type="ECO:0000256" key="35">
    <source>
        <dbReference type="ARBA" id="ARBA00044691"/>
    </source>
</evidence>
<evidence type="ECO:0000256" key="18">
    <source>
        <dbReference type="ARBA" id="ARBA00022958"/>
    </source>
</evidence>
<evidence type="ECO:0000256" key="25">
    <source>
        <dbReference type="ARBA" id="ARBA00023273"/>
    </source>
</evidence>
<dbReference type="SUPFAM" id="SSF81324">
    <property type="entry name" value="Voltage-gated potassium channels"/>
    <property type="match status" value="2"/>
</dbReference>
<protein>
    <recommendedName>
        <fullName evidence="9">Potassium channel subfamily K member 1</fullName>
    </recommendedName>
</protein>
<dbReference type="PRINTS" id="PR01333">
    <property type="entry name" value="2POREKCHANEL"/>
</dbReference>
<evidence type="ECO:0000259" key="40">
    <source>
        <dbReference type="Pfam" id="PF07885"/>
    </source>
</evidence>
<comment type="catalytic activity">
    <reaction evidence="1">
        <text>NH4(+)(in) = NH4(+)(out)</text>
        <dbReference type="Rhea" id="RHEA:28747"/>
        <dbReference type="ChEBI" id="CHEBI:28938"/>
    </reaction>
</comment>
<evidence type="ECO:0000256" key="20">
    <source>
        <dbReference type="ARBA" id="ARBA00023018"/>
    </source>
</evidence>
<dbReference type="Pfam" id="PF07885">
    <property type="entry name" value="Ion_trans_2"/>
    <property type="match status" value="2"/>
</dbReference>
<evidence type="ECO:0000256" key="36">
    <source>
        <dbReference type="ARBA" id="ARBA00046361"/>
    </source>
</evidence>
<keyword evidence="17" id="KW-0832">Ubl conjugation</keyword>
<comment type="catalytic activity">
    <reaction evidence="34">
        <text>Rb(+)(in) = Rb(+)(out)</text>
        <dbReference type="Rhea" id="RHEA:78547"/>
        <dbReference type="ChEBI" id="CHEBI:49847"/>
    </reaction>
</comment>
<keyword evidence="24" id="KW-0325">Glycoprotein</keyword>
<keyword evidence="27" id="KW-0968">Cytoplasmic vesicle</keyword>
<evidence type="ECO:0000256" key="9">
    <source>
        <dbReference type="ARBA" id="ARBA00016212"/>
    </source>
</evidence>
<accession>A0ABS2YYS2</accession>
<gene>
    <name evidence="41" type="primary">Kcnk1_2</name>
    <name evidence="41" type="ORF">GTO92_0002372</name>
</gene>
<feature type="transmembrane region" description="Helical" evidence="39">
    <location>
        <begin position="98"/>
        <end position="117"/>
    </location>
</feature>
<comment type="catalytic activity">
    <reaction evidence="28">
        <text>chloride(in) = chloride(out)</text>
        <dbReference type="Rhea" id="RHEA:29823"/>
        <dbReference type="ChEBI" id="CHEBI:17996"/>
    </reaction>
</comment>
<feature type="domain" description="Potassium channel" evidence="40">
    <location>
        <begin position="93"/>
        <end position="150"/>
    </location>
</feature>
<keyword evidence="23" id="KW-1015">Disulfide bond</keyword>
<evidence type="ECO:0000256" key="17">
    <source>
        <dbReference type="ARBA" id="ARBA00022843"/>
    </source>
</evidence>
<proteinExistence type="inferred from homology"/>
<evidence type="ECO:0000256" key="19">
    <source>
        <dbReference type="ARBA" id="ARBA00022989"/>
    </source>
</evidence>
<feature type="non-terminal residue" evidence="41">
    <location>
        <position position="1"/>
    </location>
</feature>
<evidence type="ECO:0000256" key="24">
    <source>
        <dbReference type="ARBA" id="ARBA00023180"/>
    </source>
</evidence>
<evidence type="ECO:0000313" key="42">
    <source>
        <dbReference type="Proteomes" id="UP001166052"/>
    </source>
</evidence>
<evidence type="ECO:0000256" key="7">
    <source>
        <dbReference type="ARBA" id="ARBA00004651"/>
    </source>
</evidence>
<keyword evidence="15" id="KW-0967">Endosome</keyword>
<keyword evidence="21 37" id="KW-0406">Ion transport</keyword>